<feature type="domain" description="Response regulatory" evidence="2">
    <location>
        <begin position="68"/>
        <end position="190"/>
    </location>
</feature>
<comment type="caution">
    <text evidence="3">The sequence shown here is derived from an EMBL/GenBank/DDBJ whole genome shotgun (WGS) entry which is preliminary data.</text>
</comment>
<sequence length="194" mass="21799">MFTIKEATLCKRIISKKLKKLRKKHDEKNSTNEPESGSELMVLVSIYNKLNDHIESQNDSISTLVDTKILVVEDIQEIRDTVTDMLAKMGFEKVDGVNSAEKAWRLLNDAADSDKPYKLVLTDSEMSGKSGITLLKEIRQSEKLSSADVFIMSANSEHDEIVNAMEAGVTGYILKPLSFNTLQEKLEKYLPGEE</sequence>
<evidence type="ECO:0000313" key="3">
    <source>
        <dbReference type="EMBL" id="NDW23195.1"/>
    </source>
</evidence>
<dbReference type="PANTHER" id="PTHR43228:SF1">
    <property type="entry name" value="TWO-COMPONENT RESPONSE REGULATOR ARR22"/>
    <property type="match status" value="1"/>
</dbReference>
<evidence type="ECO:0000259" key="2">
    <source>
        <dbReference type="PROSITE" id="PS50110"/>
    </source>
</evidence>
<accession>A0A6L9MYT4</accession>
<dbReference type="Gene3D" id="3.40.50.2300">
    <property type="match status" value="1"/>
</dbReference>
<dbReference type="GO" id="GO:0000160">
    <property type="term" value="P:phosphorelay signal transduction system"/>
    <property type="evidence" value="ECO:0007669"/>
    <property type="project" value="InterPro"/>
</dbReference>
<evidence type="ECO:0000313" key="4">
    <source>
        <dbReference type="Proteomes" id="UP000478837"/>
    </source>
</evidence>
<keyword evidence="1" id="KW-0597">Phosphoprotein</keyword>
<protein>
    <submittedName>
        <fullName evidence="3">Response regulator</fullName>
    </submittedName>
</protein>
<dbReference type="SMART" id="SM00448">
    <property type="entry name" value="REC"/>
    <property type="match status" value="1"/>
</dbReference>
<dbReference type="SUPFAM" id="SSF52172">
    <property type="entry name" value="CheY-like"/>
    <property type="match status" value="1"/>
</dbReference>
<organism evidence="3 4">
    <name type="scientific">Alteromonas hispanica</name>
    <dbReference type="NCBI Taxonomy" id="315421"/>
    <lineage>
        <taxon>Bacteria</taxon>
        <taxon>Pseudomonadati</taxon>
        <taxon>Pseudomonadota</taxon>
        <taxon>Gammaproteobacteria</taxon>
        <taxon>Alteromonadales</taxon>
        <taxon>Alteromonadaceae</taxon>
        <taxon>Alteromonas/Salinimonas group</taxon>
        <taxon>Alteromonas</taxon>
    </lineage>
</organism>
<dbReference type="InterPro" id="IPR011006">
    <property type="entry name" value="CheY-like_superfamily"/>
</dbReference>
<feature type="modified residue" description="4-aspartylphosphate" evidence="1">
    <location>
        <position position="123"/>
    </location>
</feature>
<dbReference type="PANTHER" id="PTHR43228">
    <property type="entry name" value="TWO-COMPONENT RESPONSE REGULATOR"/>
    <property type="match status" value="1"/>
</dbReference>
<dbReference type="AlphaFoldDB" id="A0A6L9MYT4"/>
<reference evidence="3 4" key="1">
    <citation type="submission" date="2020-01" db="EMBL/GenBank/DDBJ databases">
        <title>Genomes of bacteria type strains.</title>
        <authorList>
            <person name="Chen J."/>
            <person name="Zhu S."/>
            <person name="Yang J."/>
        </authorList>
    </citation>
    <scope>NUCLEOTIDE SEQUENCE [LARGE SCALE GENOMIC DNA]</scope>
    <source>
        <strain evidence="3 4">LMG 22958</strain>
    </source>
</reference>
<dbReference type="InterPro" id="IPR052048">
    <property type="entry name" value="ST_Response_Regulator"/>
</dbReference>
<proteinExistence type="predicted"/>
<dbReference type="Pfam" id="PF00072">
    <property type="entry name" value="Response_reg"/>
    <property type="match status" value="1"/>
</dbReference>
<evidence type="ECO:0000256" key="1">
    <source>
        <dbReference type="PROSITE-ProRule" id="PRU00169"/>
    </source>
</evidence>
<dbReference type="InterPro" id="IPR001789">
    <property type="entry name" value="Sig_transdc_resp-reg_receiver"/>
</dbReference>
<dbReference type="RefSeq" id="WP_163112799.1">
    <property type="nucleotide sequence ID" value="NZ_JAAAWP010000016.1"/>
</dbReference>
<dbReference type="Proteomes" id="UP000478837">
    <property type="component" value="Unassembled WGS sequence"/>
</dbReference>
<keyword evidence="4" id="KW-1185">Reference proteome</keyword>
<gene>
    <name evidence="3" type="ORF">GTW09_16895</name>
</gene>
<name>A0A6L9MYT4_9ALTE</name>
<dbReference type="PROSITE" id="PS50110">
    <property type="entry name" value="RESPONSE_REGULATORY"/>
    <property type="match status" value="1"/>
</dbReference>
<dbReference type="EMBL" id="JAAAWP010000016">
    <property type="protein sequence ID" value="NDW23195.1"/>
    <property type="molecule type" value="Genomic_DNA"/>
</dbReference>